<dbReference type="RefSeq" id="WP_040382166.1">
    <property type="nucleotide sequence ID" value="NZ_JBBMFM010000011.1"/>
</dbReference>
<gene>
    <name evidence="3" type="ORF">WMQ36_04690</name>
</gene>
<sequence length="434" mass="48879">MKAIIHVNLYDFHTYRPDSYILFDKTILRTGPMEEYREEEGWEVVDARGAFLLPGLIIGHAHLYGAFMRGIPLPPLTSTSFREQLEQLYWRVDGALDGESSYQSARALAMDHIRCGVTTIFDHHASGTRIRGTLNALKRGWVDETGLRGVFCFETSDRFNVEECIRENVEFAQSVHGDMCQAMFGMHASLSLSERTLSQAAEAIGRIPLHVHVGESLEDEEECVARYGKRIVERFAGHGLITPDSIFAHCVNIDDREAALMAEYGCTAAINVTSNLNTGNGIPDYRLFKRYGIPVIIGNDSLGTNIASDIRNTMFGIHLRTKNPWWFGYSSLLDCVRNSYDMASKLLGVRLGRLDEGYEADFALVEYIPPVPLDEGNVWGHVVDGIFNNYHPRDLWCAGLAKMRDYRVTFDESAILGETRISAEHAWKRMGLLN</sequence>
<evidence type="ECO:0000313" key="4">
    <source>
        <dbReference type="Proteomes" id="UP001454086"/>
    </source>
</evidence>
<dbReference type="Gene3D" id="3.20.20.140">
    <property type="entry name" value="Metal-dependent hydrolases"/>
    <property type="match status" value="1"/>
</dbReference>
<dbReference type="PANTHER" id="PTHR43794:SF11">
    <property type="entry name" value="AMIDOHYDROLASE-RELATED DOMAIN-CONTAINING PROTEIN"/>
    <property type="match status" value="1"/>
</dbReference>
<evidence type="ECO:0000259" key="2">
    <source>
        <dbReference type="Pfam" id="PF01979"/>
    </source>
</evidence>
<dbReference type="Proteomes" id="UP001454086">
    <property type="component" value="Unassembled WGS sequence"/>
</dbReference>
<feature type="domain" description="Amidohydrolase-related" evidence="2">
    <location>
        <begin position="51"/>
        <end position="369"/>
    </location>
</feature>
<dbReference type="Gene3D" id="2.30.40.10">
    <property type="entry name" value="Urease, subunit C, domain 1"/>
    <property type="match status" value="1"/>
</dbReference>
<evidence type="ECO:0000313" key="3">
    <source>
        <dbReference type="EMBL" id="MEQ2424261.1"/>
    </source>
</evidence>
<dbReference type="SUPFAM" id="SSF51338">
    <property type="entry name" value="Composite domain of metallo-dependent hydrolases"/>
    <property type="match status" value="1"/>
</dbReference>
<dbReference type="PANTHER" id="PTHR43794">
    <property type="entry name" value="AMINOHYDROLASE SSNA-RELATED"/>
    <property type="match status" value="1"/>
</dbReference>
<dbReference type="SUPFAM" id="SSF51556">
    <property type="entry name" value="Metallo-dependent hydrolases"/>
    <property type="match status" value="1"/>
</dbReference>
<keyword evidence="1" id="KW-0378">Hydrolase</keyword>
<dbReference type="Pfam" id="PF01979">
    <property type="entry name" value="Amidohydro_1"/>
    <property type="match status" value="1"/>
</dbReference>
<dbReference type="InterPro" id="IPR011059">
    <property type="entry name" value="Metal-dep_hydrolase_composite"/>
</dbReference>
<dbReference type="InterPro" id="IPR050287">
    <property type="entry name" value="MTA/SAH_deaminase"/>
</dbReference>
<dbReference type="EMBL" id="JBBMFM010000011">
    <property type="protein sequence ID" value="MEQ2424261.1"/>
    <property type="molecule type" value="Genomic_DNA"/>
</dbReference>
<reference evidence="3 4" key="1">
    <citation type="submission" date="2024-03" db="EMBL/GenBank/DDBJ databases">
        <title>Human intestinal bacterial collection.</title>
        <authorList>
            <person name="Pauvert C."/>
            <person name="Hitch T.C.A."/>
            <person name="Clavel T."/>
        </authorList>
    </citation>
    <scope>NUCLEOTIDE SEQUENCE [LARGE SCALE GENOMIC DNA]</scope>
    <source>
        <strain evidence="3 4">CLA-SR-H021</strain>
    </source>
</reference>
<organism evidence="3 4">
    <name type="scientific">Enterocloster hominis</name>
    <name type="common">ex Hitch et al. 2024</name>
    <dbReference type="NCBI Taxonomy" id="1917870"/>
    <lineage>
        <taxon>Bacteria</taxon>
        <taxon>Bacillati</taxon>
        <taxon>Bacillota</taxon>
        <taxon>Clostridia</taxon>
        <taxon>Lachnospirales</taxon>
        <taxon>Lachnospiraceae</taxon>
        <taxon>Enterocloster</taxon>
    </lineage>
</organism>
<comment type="caution">
    <text evidence="3">The sequence shown here is derived from an EMBL/GenBank/DDBJ whole genome shotgun (WGS) entry which is preliminary data.</text>
</comment>
<dbReference type="InterPro" id="IPR032466">
    <property type="entry name" value="Metal_Hydrolase"/>
</dbReference>
<accession>A0ABV1D3A0</accession>
<keyword evidence="4" id="KW-1185">Reference proteome</keyword>
<name>A0ABV1D3A0_9FIRM</name>
<evidence type="ECO:0000256" key="1">
    <source>
        <dbReference type="ARBA" id="ARBA00022801"/>
    </source>
</evidence>
<protein>
    <submittedName>
        <fullName evidence="3">Amidohydrolase family protein</fullName>
    </submittedName>
</protein>
<dbReference type="InterPro" id="IPR006680">
    <property type="entry name" value="Amidohydro-rel"/>
</dbReference>
<proteinExistence type="predicted"/>